<evidence type="ECO:0000313" key="10">
    <source>
        <dbReference type="EMBL" id="OHB05730.1"/>
    </source>
</evidence>
<keyword evidence="4 9" id="KW-0067">ATP-binding</keyword>
<evidence type="ECO:0000256" key="7">
    <source>
        <dbReference type="ARBA" id="ARBA00048248"/>
    </source>
</evidence>
<evidence type="ECO:0000256" key="9">
    <source>
        <dbReference type="RuleBase" id="RU363036"/>
    </source>
</evidence>
<dbReference type="PANTHER" id="PTHR11766:SF1">
    <property type="entry name" value="TYROSINE--TRNA LIGASE"/>
    <property type="match status" value="1"/>
</dbReference>
<dbReference type="GO" id="GO:0004831">
    <property type="term" value="F:tyrosine-tRNA ligase activity"/>
    <property type="evidence" value="ECO:0007669"/>
    <property type="project" value="UniProtKB-UniRule"/>
</dbReference>
<dbReference type="InterPro" id="IPR002305">
    <property type="entry name" value="aa-tRNA-synth_Ic"/>
</dbReference>
<accession>A0A1G2U9J6</accession>
<dbReference type="GO" id="GO:0003723">
    <property type="term" value="F:RNA binding"/>
    <property type="evidence" value="ECO:0007669"/>
    <property type="project" value="InterPro"/>
</dbReference>
<dbReference type="Proteomes" id="UP000177722">
    <property type="component" value="Unassembled WGS sequence"/>
</dbReference>
<dbReference type="NCBIfam" id="TIGR00234">
    <property type="entry name" value="tyrS"/>
    <property type="match status" value="1"/>
</dbReference>
<evidence type="ECO:0000256" key="4">
    <source>
        <dbReference type="ARBA" id="ARBA00022840"/>
    </source>
</evidence>
<dbReference type="Gene3D" id="3.40.50.620">
    <property type="entry name" value="HUPs"/>
    <property type="match status" value="1"/>
</dbReference>
<proteinExistence type="inferred from homology"/>
<comment type="similarity">
    <text evidence="9">Belongs to the class-I aminoacyl-tRNA synthetase family.</text>
</comment>
<organism evidence="10 11">
    <name type="scientific">Candidatus Zambryskibacteria bacterium RIFCSPLOWO2_01_FULL_45_43</name>
    <dbReference type="NCBI Taxonomy" id="1802762"/>
    <lineage>
        <taxon>Bacteria</taxon>
        <taxon>Candidatus Zambryskiibacteriota</taxon>
    </lineage>
</organism>
<evidence type="ECO:0000256" key="1">
    <source>
        <dbReference type="ARBA" id="ARBA00013160"/>
    </source>
</evidence>
<keyword evidence="3 9" id="KW-0547">Nucleotide-binding</keyword>
<dbReference type="GO" id="GO:0006437">
    <property type="term" value="P:tyrosyl-tRNA aminoacylation"/>
    <property type="evidence" value="ECO:0007669"/>
    <property type="project" value="UniProtKB-UniRule"/>
</dbReference>
<dbReference type="Gene3D" id="3.10.290.10">
    <property type="entry name" value="RNA-binding S4 domain"/>
    <property type="match status" value="1"/>
</dbReference>
<keyword evidence="6 9" id="KW-0030">Aminoacyl-tRNA synthetase</keyword>
<dbReference type="SUPFAM" id="SSF52374">
    <property type="entry name" value="Nucleotidylyl transferase"/>
    <property type="match status" value="1"/>
</dbReference>
<dbReference type="Gene3D" id="1.10.240.10">
    <property type="entry name" value="Tyrosyl-Transfer RNA Synthetase"/>
    <property type="match status" value="1"/>
</dbReference>
<evidence type="ECO:0000256" key="6">
    <source>
        <dbReference type="ARBA" id="ARBA00023146"/>
    </source>
</evidence>
<evidence type="ECO:0000256" key="5">
    <source>
        <dbReference type="ARBA" id="ARBA00022917"/>
    </source>
</evidence>
<comment type="caution">
    <text evidence="10">The sequence shown here is derived from an EMBL/GenBank/DDBJ whole genome shotgun (WGS) entry which is preliminary data.</text>
</comment>
<evidence type="ECO:0000256" key="8">
    <source>
        <dbReference type="NCBIfam" id="TIGR00234"/>
    </source>
</evidence>
<gene>
    <name evidence="10" type="ORF">A3B16_00630</name>
</gene>
<dbReference type="InterPro" id="IPR014729">
    <property type="entry name" value="Rossmann-like_a/b/a_fold"/>
</dbReference>
<dbReference type="InterPro" id="IPR002307">
    <property type="entry name" value="Tyr-tRNA-ligase"/>
</dbReference>
<dbReference type="GO" id="GO:0005829">
    <property type="term" value="C:cytosol"/>
    <property type="evidence" value="ECO:0007669"/>
    <property type="project" value="TreeGrafter"/>
</dbReference>
<keyword evidence="2 9" id="KW-0436">Ligase</keyword>
<evidence type="ECO:0000313" key="11">
    <source>
        <dbReference type="Proteomes" id="UP000177722"/>
    </source>
</evidence>
<comment type="catalytic activity">
    <reaction evidence="7">
        <text>tRNA(Tyr) + L-tyrosine + ATP = L-tyrosyl-tRNA(Tyr) + AMP + diphosphate + H(+)</text>
        <dbReference type="Rhea" id="RHEA:10220"/>
        <dbReference type="Rhea" id="RHEA-COMP:9706"/>
        <dbReference type="Rhea" id="RHEA-COMP:9707"/>
        <dbReference type="ChEBI" id="CHEBI:15378"/>
        <dbReference type="ChEBI" id="CHEBI:30616"/>
        <dbReference type="ChEBI" id="CHEBI:33019"/>
        <dbReference type="ChEBI" id="CHEBI:58315"/>
        <dbReference type="ChEBI" id="CHEBI:78442"/>
        <dbReference type="ChEBI" id="CHEBI:78536"/>
        <dbReference type="ChEBI" id="CHEBI:456215"/>
        <dbReference type="EC" id="6.1.1.1"/>
    </reaction>
</comment>
<keyword evidence="5 9" id="KW-0648">Protein biosynthesis</keyword>
<dbReference type="EMBL" id="MHWF01000015">
    <property type="protein sequence ID" value="OHB05730.1"/>
    <property type="molecule type" value="Genomic_DNA"/>
</dbReference>
<reference evidence="10 11" key="1">
    <citation type="journal article" date="2016" name="Nat. Commun.">
        <title>Thousands of microbial genomes shed light on interconnected biogeochemical processes in an aquifer system.</title>
        <authorList>
            <person name="Anantharaman K."/>
            <person name="Brown C.T."/>
            <person name="Hug L.A."/>
            <person name="Sharon I."/>
            <person name="Castelle C.J."/>
            <person name="Probst A.J."/>
            <person name="Thomas B.C."/>
            <person name="Singh A."/>
            <person name="Wilkins M.J."/>
            <person name="Karaoz U."/>
            <person name="Brodie E.L."/>
            <person name="Williams K.H."/>
            <person name="Hubbard S.S."/>
            <person name="Banfield J.F."/>
        </authorList>
    </citation>
    <scope>NUCLEOTIDE SEQUENCE [LARGE SCALE GENOMIC DNA]</scope>
</reference>
<dbReference type="Pfam" id="PF00579">
    <property type="entry name" value="tRNA-synt_1b"/>
    <property type="match status" value="2"/>
</dbReference>
<name>A0A1G2U9J6_9BACT</name>
<dbReference type="GO" id="GO:0005524">
    <property type="term" value="F:ATP binding"/>
    <property type="evidence" value="ECO:0007669"/>
    <property type="project" value="UniProtKB-KW"/>
</dbReference>
<dbReference type="EC" id="6.1.1.1" evidence="1 8"/>
<evidence type="ECO:0000256" key="2">
    <source>
        <dbReference type="ARBA" id="ARBA00022598"/>
    </source>
</evidence>
<dbReference type="InterPro" id="IPR036986">
    <property type="entry name" value="S4_RNA-bd_sf"/>
</dbReference>
<evidence type="ECO:0000256" key="3">
    <source>
        <dbReference type="ARBA" id="ARBA00022741"/>
    </source>
</evidence>
<dbReference type="PANTHER" id="PTHR11766">
    <property type="entry name" value="TYROSYL-TRNA SYNTHETASE"/>
    <property type="match status" value="1"/>
</dbReference>
<dbReference type="SUPFAM" id="SSF55174">
    <property type="entry name" value="Alpha-L RNA-binding motif"/>
    <property type="match status" value="1"/>
</dbReference>
<sequence>MKKKTEQKDIEAHISEVLTRGVGTLVDPGGSFKKKLVAKAKGEYKKDIIIKFGVDPTRPDIHLGHAVVLRKLRQMQDLGCKVVFLLGDYTAKIGDPTGKSKVRPEVETNEIEANMKTYLDQVGKILSLDKEKFSWIRNSDWYYVSEDLVFPDDEKVIIPGTNIEMLANSYTGKAIKFQSTRMQRTHLNKEGVHAITMLSVLRTLKHITHAQLIERDMFQERLRVGQSLFMHEMLYPVFQGIDSQMLSKIYDSCDLEVGGTDQTFNMLMGRKVMEVHAQEDSQEPQGVLSFELLVGLDGKEKMSKSLDNYVGITDVPVEMFGKIMSIPDSAIASYFELCTFTPVSQIEDITKRLTSGKVNPRDTKMDLAQQIVEIYHGRAKADEARITFVDTFQNKKLPDDMPEAKVEKGVLLVDVLIGEDVIDSKSEFRRLMGEGAIRKDGEEKLTDPAIKVENDLVLKVGKHRFIKITVK</sequence>
<protein>
    <recommendedName>
        <fullName evidence="1 8">Tyrosine--tRNA ligase</fullName>
        <ecNumber evidence="1 8">6.1.1.1</ecNumber>
    </recommendedName>
</protein>
<dbReference type="AlphaFoldDB" id="A0A1G2U9J6"/>
<dbReference type="InterPro" id="IPR024088">
    <property type="entry name" value="Tyr-tRNA-ligase_bac-type"/>
</dbReference>